<dbReference type="Proteomes" id="UP000078397">
    <property type="component" value="Unassembled WGS sequence"/>
</dbReference>
<feature type="compositionally biased region" description="Low complexity" evidence="1">
    <location>
        <begin position="76"/>
        <end position="87"/>
    </location>
</feature>
<protein>
    <submittedName>
        <fullName evidence="2">Uncharacterized protein</fullName>
    </submittedName>
</protein>
<name>A0A179FC98_METCM</name>
<sequence length="217" mass="23064">MGSPGCIHTGLGKRKRQPTAESDQVLGTEESDNAADAKRRPPWRNGQNIWARRRQQLDDTDLEAESRTTKGRAIMANASENTEAEATGNGLPSQGATGTLCATTRGSNLGRNQNQNQTRGAGHNDPYGSNVAGGDAASHEPNVTRRITRSQTRTHGRVLELEAAQNAPPRQEDADADAEVDECMDSVTSSCVKRQPWAGSGDDADDDGGLDVDGKLG</sequence>
<feature type="compositionally biased region" description="Polar residues" evidence="1">
    <location>
        <begin position="90"/>
        <end position="119"/>
    </location>
</feature>
<evidence type="ECO:0000313" key="3">
    <source>
        <dbReference type="Proteomes" id="UP000078397"/>
    </source>
</evidence>
<keyword evidence="3" id="KW-1185">Reference proteome</keyword>
<feature type="compositionally biased region" description="Basic residues" evidence="1">
    <location>
        <begin position="146"/>
        <end position="156"/>
    </location>
</feature>
<organism evidence="2 3">
    <name type="scientific">Pochonia chlamydosporia 170</name>
    <dbReference type="NCBI Taxonomy" id="1380566"/>
    <lineage>
        <taxon>Eukaryota</taxon>
        <taxon>Fungi</taxon>
        <taxon>Dikarya</taxon>
        <taxon>Ascomycota</taxon>
        <taxon>Pezizomycotina</taxon>
        <taxon>Sordariomycetes</taxon>
        <taxon>Hypocreomycetidae</taxon>
        <taxon>Hypocreales</taxon>
        <taxon>Clavicipitaceae</taxon>
        <taxon>Pochonia</taxon>
    </lineage>
</organism>
<dbReference type="AlphaFoldDB" id="A0A179FC98"/>
<dbReference type="KEGG" id="pchm:VFPPC_16425"/>
<dbReference type="EMBL" id="LSBJ02000006">
    <property type="protein sequence ID" value="OAQ63114.1"/>
    <property type="molecule type" value="Genomic_DNA"/>
</dbReference>
<comment type="caution">
    <text evidence="2">The sequence shown here is derived from an EMBL/GenBank/DDBJ whole genome shotgun (WGS) entry which is preliminary data.</text>
</comment>
<dbReference type="RefSeq" id="XP_018140694.1">
    <property type="nucleotide sequence ID" value="XM_018294178.1"/>
</dbReference>
<evidence type="ECO:0000313" key="2">
    <source>
        <dbReference type="EMBL" id="OAQ63114.1"/>
    </source>
</evidence>
<dbReference type="GeneID" id="28858172"/>
<feature type="region of interest" description="Disordered" evidence="1">
    <location>
        <begin position="1"/>
        <end position="217"/>
    </location>
</feature>
<gene>
    <name evidence="2" type="ORF">VFPPC_16425</name>
</gene>
<reference evidence="2 3" key="1">
    <citation type="journal article" date="2016" name="PLoS Pathog.">
        <title>Biosynthesis of antibiotic leucinostatins in bio-control fungus Purpureocillium lilacinum and their inhibition on phytophthora revealed by genome mining.</title>
        <authorList>
            <person name="Wang G."/>
            <person name="Liu Z."/>
            <person name="Lin R."/>
            <person name="Li E."/>
            <person name="Mao Z."/>
            <person name="Ling J."/>
            <person name="Yang Y."/>
            <person name="Yin W.B."/>
            <person name="Xie B."/>
        </authorList>
    </citation>
    <scope>NUCLEOTIDE SEQUENCE [LARGE SCALE GENOMIC DNA]</scope>
    <source>
        <strain evidence="2">170</strain>
    </source>
</reference>
<evidence type="ECO:0000256" key="1">
    <source>
        <dbReference type="SAM" id="MobiDB-lite"/>
    </source>
</evidence>
<proteinExistence type="predicted"/>
<feature type="compositionally biased region" description="Acidic residues" evidence="1">
    <location>
        <begin position="174"/>
        <end position="184"/>
    </location>
</feature>
<accession>A0A179FC98</accession>